<evidence type="ECO:0000256" key="11">
    <source>
        <dbReference type="ARBA" id="ARBA00022989"/>
    </source>
</evidence>
<evidence type="ECO:0000313" key="19">
    <source>
        <dbReference type="Ensembl" id="ENSTMTP00000003132.1"/>
    </source>
</evidence>
<evidence type="ECO:0000256" key="7">
    <source>
        <dbReference type="ARBA" id="ARBA00022723"/>
    </source>
</evidence>
<dbReference type="InterPro" id="IPR013680">
    <property type="entry name" value="VDCC_a2/dsu"/>
</dbReference>
<evidence type="ECO:0000256" key="16">
    <source>
        <dbReference type="ARBA" id="ARBA00023303"/>
    </source>
</evidence>
<keyword evidence="20" id="KW-1185">Reference proteome</keyword>
<dbReference type="GO" id="GO:0046872">
    <property type="term" value="F:metal ion binding"/>
    <property type="evidence" value="ECO:0007669"/>
    <property type="project" value="UniProtKB-KW"/>
</dbReference>
<evidence type="ECO:0000256" key="1">
    <source>
        <dbReference type="ARBA" id="ARBA00004479"/>
    </source>
</evidence>
<dbReference type="InterPro" id="IPR051173">
    <property type="entry name" value="Ca_channel_alpha-2/delta"/>
</dbReference>
<dbReference type="Gene3D" id="3.40.50.410">
    <property type="entry name" value="von Willebrand factor, type A domain"/>
    <property type="match status" value="1"/>
</dbReference>
<feature type="chain" id="PRO_5025467464" evidence="17">
    <location>
        <begin position="24"/>
        <end position="936"/>
    </location>
</feature>
<feature type="signal peptide" evidence="17">
    <location>
        <begin position="1"/>
        <end position="23"/>
    </location>
</feature>
<keyword evidence="3" id="KW-0813">Transport</keyword>
<dbReference type="GO" id="GO:0005245">
    <property type="term" value="F:voltage-gated calcium channel activity"/>
    <property type="evidence" value="ECO:0007669"/>
    <property type="project" value="TreeGrafter"/>
</dbReference>
<dbReference type="Pfam" id="PF00092">
    <property type="entry name" value="VWA"/>
    <property type="match status" value="1"/>
</dbReference>
<keyword evidence="7" id="KW-0479">Metal-binding</keyword>
<protein>
    <submittedName>
        <fullName evidence="19">Calcium voltage-gated channel auxiliary subunit alpha2delta 1</fullName>
    </submittedName>
</protein>
<dbReference type="GeneTree" id="ENSGT00940000155209"/>
<keyword evidence="6" id="KW-0812">Transmembrane</keyword>
<dbReference type="Pfam" id="PF08399">
    <property type="entry name" value="VWA_N"/>
    <property type="match status" value="1"/>
</dbReference>
<dbReference type="Ensembl" id="ENSTMTT00000003250.1">
    <property type="protein sequence ID" value="ENSTMTP00000003132.1"/>
    <property type="gene ID" value="ENSTMTG00000001094.1"/>
</dbReference>
<feature type="domain" description="VWFA" evidence="18">
    <location>
        <begin position="153"/>
        <end position="340"/>
    </location>
</feature>
<evidence type="ECO:0000259" key="18">
    <source>
        <dbReference type="PROSITE" id="PS50234"/>
    </source>
</evidence>
<dbReference type="PROSITE" id="PS50234">
    <property type="entry name" value="VWFA"/>
    <property type="match status" value="1"/>
</dbReference>
<comment type="similarity">
    <text evidence="2">Belongs to the calcium channel subunit alpha-2/delta family.</text>
</comment>
<evidence type="ECO:0000313" key="20">
    <source>
        <dbReference type="Proteomes" id="UP000472274"/>
    </source>
</evidence>
<dbReference type="Gene3D" id="3.30.450.20">
    <property type="entry name" value="PAS domain"/>
    <property type="match status" value="1"/>
</dbReference>
<keyword evidence="9" id="KW-0106">Calcium</keyword>
<dbReference type="Pfam" id="PF08473">
    <property type="entry name" value="VGCC_alpha2"/>
    <property type="match status" value="2"/>
</dbReference>
<keyword evidence="4" id="KW-0109">Calcium transport</keyword>
<reference evidence="19" key="1">
    <citation type="submission" date="2025-08" db="UniProtKB">
        <authorList>
            <consortium name="Ensembl"/>
        </authorList>
    </citation>
    <scope>IDENTIFICATION</scope>
</reference>
<dbReference type="FunFam" id="3.30.450.20:FF:000014">
    <property type="entry name" value="voltage-dependent calcium channel subunit alpha-2/delta-1 isoform X1"/>
    <property type="match status" value="1"/>
</dbReference>
<evidence type="ECO:0000256" key="4">
    <source>
        <dbReference type="ARBA" id="ARBA00022568"/>
    </source>
</evidence>
<dbReference type="AlphaFoldDB" id="A0A674I5I6"/>
<evidence type="ECO:0000256" key="13">
    <source>
        <dbReference type="ARBA" id="ARBA00023136"/>
    </source>
</evidence>
<dbReference type="SMART" id="SM00327">
    <property type="entry name" value="VWA"/>
    <property type="match status" value="1"/>
</dbReference>
<organism evidence="19 20">
    <name type="scientific">Terrapene triunguis</name>
    <name type="common">Three-toed box turtle</name>
    <dbReference type="NCBI Taxonomy" id="2587831"/>
    <lineage>
        <taxon>Eukaryota</taxon>
        <taxon>Metazoa</taxon>
        <taxon>Chordata</taxon>
        <taxon>Craniata</taxon>
        <taxon>Vertebrata</taxon>
        <taxon>Euteleostomi</taxon>
        <taxon>Archelosauria</taxon>
        <taxon>Testudinata</taxon>
        <taxon>Testudines</taxon>
        <taxon>Cryptodira</taxon>
        <taxon>Durocryptodira</taxon>
        <taxon>Testudinoidea</taxon>
        <taxon>Emydidae</taxon>
        <taxon>Terrapene</taxon>
    </lineage>
</organism>
<dbReference type="GO" id="GO:1990454">
    <property type="term" value="C:L-type voltage-gated calcium channel complex"/>
    <property type="evidence" value="ECO:0007669"/>
    <property type="project" value="TreeGrafter"/>
</dbReference>
<keyword evidence="11" id="KW-1133">Transmembrane helix</keyword>
<keyword evidence="10" id="KW-0851">Voltage-gated channel</keyword>
<evidence type="ECO:0000256" key="3">
    <source>
        <dbReference type="ARBA" id="ARBA00022448"/>
    </source>
</evidence>
<evidence type="ECO:0000256" key="10">
    <source>
        <dbReference type="ARBA" id="ARBA00022882"/>
    </source>
</evidence>
<name>A0A674I5I6_9SAUR</name>
<keyword evidence="13" id="KW-0472">Membrane</keyword>
<evidence type="ECO:0000256" key="12">
    <source>
        <dbReference type="ARBA" id="ARBA00023065"/>
    </source>
</evidence>
<evidence type="ECO:0000256" key="6">
    <source>
        <dbReference type="ARBA" id="ARBA00022692"/>
    </source>
</evidence>
<dbReference type="Proteomes" id="UP000472274">
    <property type="component" value="Unplaced"/>
</dbReference>
<keyword evidence="12" id="KW-0406">Ion transport</keyword>
<evidence type="ECO:0000256" key="5">
    <source>
        <dbReference type="ARBA" id="ARBA00022673"/>
    </source>
</evidence>
<accession>A0A674I5I6</accession>
<keyword evidence="14" id="KW-1015">Disulfide bond</keyword>
<dbReference type="InterPro" id="IPR013608">
    <property type="entry name" value="VWA_N"/>
</dbReference>
<dbReference type="InParanoid" id="A0A674I5I6"/>
<comment type="subcellular location">
    <subcellularLocation>
        <location evidence="1">Membrane</location>
        <topology evidence="1">Single-pass type I membrane protein</topology>
    </subcellularLocation>
</comment>
<dbReference type="SUPFAM" id="SSF53300">
    <property type="entry name" value="vWA-like"/>
    <property type="match status" value="1"/>
</dbReference>
<evidence type="ECO:0000256" key="9">
    <source>
        <dbReference type="ARBA" id="ARBA00022837"/>
    </source>
</evidence>
<dbReference type="PANTHER" id="PTHR10166">
    <property type="entry name" value="VOLTAGE-DEPENDENT CALCIUM CHANNEL SUBUNIT ALPHA-2/DELTA-RELATED"/>
    <property type="match status" value="1"/>
</dbReference>
<proteinExistence type="inferred from homology"/>
<dbReference type="InterPro" id="IPR036465">
    <property type="entry name" value="vWFA_dom_sf"/>
</dbReference>
<keyword evidence="5" id="KW-0107">Calcium channel</keyword>
<dbReference type="PANTHER" id="PTHR10166:SF6">
    <property type="entry name" value="VOLTAGE-DEPENDENT CALCIUM CHANNEL SUBUNIT ALPHA-2_DELTA-1"/>
    <property type="match status" value="1"/>
</dbReference>
<reference evidence="19" key="2">
    <citation type="submission" date="2025-09" db="UniProtKB">
        <authorList>
            <consortium name="Ensembl"/>
        </authorList>
    </citation>
    <scope>IDENTIFICATION</scope>
</reference>
<keyword evidence="16" id="KW-0407">Ion channel</keyword>
<keyword evidence="8 17" id="KW-0732">Signal</keyword>
<keyword evidence="15" id="KW-0325">Glycoprotein</keyword>
<gene>
    <name evidence="19" type="primary">CACNA2D1</name>
</gene>
<evidence type="ECO:0000256" key="2">
    <source>
        <dbReference type="ARBA" id="ARBA00007060"/>
    </source>
</evidence>
<sequence length="936" mass="106214">HLFLMSVLILLSLMEDLLVKTSAREDSVYVCERERETYTHTYQKIRPVFEEDAVFGRQISYQHAAVHIPTDIYEGSTIVLNELNWTGALDEVFKKNREEDPSLLWQVFGSATGLARYYPASPWVDKSRTPNKIDLYDVRRRPWYIQGAASPKDMLILVDASGSVSGLTLKLIRTSVIEMLETLSDDDFVNVVSFNNNAQNVSCFNHLVQANVRNKKKLKEAVYKISAKGITDYKKGFTYAFEQLQNHSGSRANCNKIIMLFTDGGEERAQEIFHRYNKDKKVRVFTFSVGQHNYDKGPIQWMACQNKGTVCISLSLYLYKEYLDVLGRPMVLAGDKAKQVQWTNVYLDALELGLVITGTLPVFNRTVDQQGNKNQLILGVMGVDVSLEDIKNLTPRFTLCPNGYYFAIDPNGYVLLHPDLQPKHIGVGIPKVNVRKRRPNAQNPKSQEPVTLDFLDAELENDIKVEIRKKMIDGESGERTFKTLVKSQDERYIDKGNRTYTWTAVNGTDYSLALVLPSYSFYYIKAKIEEPITQARYSETLKIDHFDEAGYTFIAPREYCNDVKVSYNNTEFLLNFNEFIDRNTPNSPSCNADMVIRVLLDAGFTNELVQSYWSKQSLNGVVAQFVVTDGGITRVYPKRAGDDWTENPETYEVSFYKRSLDNDNYIFTAPYYNKSEASSYETGIMVSKAVEITIGGKLLKPAVVGIKIDATSWMENFTKTTTKSLHLDCVVLDDGGFLLMSNQDEYTQQIGRFFGEIDPDLMRNLINMSLYAFNKSYDYQSVCDPEEEPKQGAGLRSAYVVSILAEILHVGWWASAADYATILSKQSCITEQTQYFFENDDKSFGGIVDCINCSRGVFFEKNVTFLSQRSDEGPNPCEMVKQPRYRKGPDVCFDNDNAEDSSDCGGVSGLSPPLWSMIGIQFVLLWLLSGSRHCQL</sequence>
<evidence type="ECO:0000256" key="17">
    <source>
        <dbReference type="SAM" id="SignalP"/>
    </source>
</evidence>
<dbReference type="InterPro" id="IPR002035">
    <property type="entry name" value="VWF_A"/>
</dbReference>
<evidence type="ECO:0000256" key="14">
    <source>
        <dbReference type="ARBA" id="ARBA00023157"/>
    </source>
</evidence>
<evidence type="ECO:0000256" key="8">
    <source>
        <dbReference type="ARBA" id="ARBA00022729"/>
    </source>
</evidence>
<evidence type="ECO:0000256" key="15">
    <source>
        <dbReference type="ARBA" id="ARBA00023180"/>
    </source>
</evidence>